<gene>
    <name evidence="1" type="ORF">ACERZ8_04435</name>
</gene>
<dbReference type="EMBL" id="JBHDIY010000002">
    <property type="protein sequence ID" value="MFL4469150.1"/>
    <property type="molecule type" value="Genomic_DNA"/>
</dbReference>
<dbReference type="Proteomes" id="UP001627408">
    <property type="component" value="Unassembled WGS sequence"/>
</dbReference>
<dbReference type="Gene3D" id="3.40.50.150">
    <property type="entry name" value="Vaccinia Virus protein VP39"/>
    <property type="match status" value="1"/>
</dbReference>
<keyword evidence="2" id="KW-1185">Reference proteome</keyword>
<sequence length="266" mass="29411">MKIGQNFAAFGTARAERRRARALFPKDPIGYADEKAARTAIAKVRDRTMIAYPALTSLWEMIRHCELNEIPGAFVECGVWKGGVGGFMALGNLAMSSRRRPIHLFDAYDDICEPDPEVDGERAVSEVEALSGRSRSTLSGKMEPLTGVYDSLGGAGDAEVVRRFVADDLGYGDQNTHIHKGWFQDTVPASDTGPIAILRLDGDWYESTKVCLENLYDRVVSGGFVIIDDYGTYEGCQKAVDQFIEELGHPVFLSFVTPDVRYFIKP</sequence>
<dbReference type="Pfam" id="PF05711">
    <property type="entry name" value="TylF"/>
    <property type="match status" value="2"/>
</dbReference>
<dbReference type="RefSeq" id="WP_407590920.1">
    <property type="nucleotide sequence ID" value="NZ_JBHDIY010000002.1"/>
</dbReference>
<dbReference type="PANTHER" id="PTHR40036">
    <property type="entry name" value="MACROCIN O-METHYLTRANSFERASE"/>
    <property type="match status" value="1"/>
</dbReference>
<dbReference type="InterPro" id="IPR008884">
    <property type="entry name" value="TylF_MeTrfase"/>
</dbReference>
<dbReference type="InterPro" id="IPR029063">
    <property type="entry name" value="SAM-dependent_MTases_sf"/>
</dbReference>
<name>A0ABW8UPX5_9RHOB</name>
<dbReference type="PANTHER" id="PTHR40036:SF1">
    <property type="entry name" value="MACROCIN O-METHYLTRANSFERASE"/>
    <property type="match status" value="1"/>
</dbReference>
<dbReference type="EC" id="2.1.1.-" evidence="1"/>
<accession>A0ABW8UPX5</accession>
<reference evidence="1 2" key="1">
    <citation type="submission" date="2024-08" db="EMBL/GenBank/DDBJ databases">
        <title>Tateyamaria sp. nov., isolated from marine algae.</title>
        <authorList>
            <person name="Choi B.J."/>
            <person name="Kim J.M."/>
            <person name="Lee J.K."/>
            <person name="Choi D.G."/>
            <person name="Bayburt H."/>
            <person name="Baek J.H."/>
            <person name="Han D.M."/>
            <person name="Jeon C.O."/>
        </authorList>
    </citation>
    <scope>NUCLEOTIDE SEQUENCE [LARGE SCALE GENOMIC DNA]</scope>
    <source>
        <strain evidence="1 2">KMU-156</strain>
    </source>
</reference>
<dbReference type="GO" id="GO:0008168">
    <property type="term" value="F:methyltransferase activity"/>
    <property type="evidence" value="ECO:0007669"/>
    <property type="project" value="UniProtKB-KW"/>
</dbReference>
<keyword evidence="1" id="KW-0489">Methyltransferase</keyword>
<evidence type="ECO:0000313" key="2">
    <source>
        <dbReference type="Proteomes" id="UP001627408"/>
    </source>
</evidence>
<organism evidence="1 2">
    <name type="scientific">Tateyamaria armeniaca</name>
    <dbReference type="NCBI Taxonomy" id="2518930"/>
    <lineage>
        <taxon>Bacteria</taxon>
        <taxon>Pseudomonadati</taxon>
        <taxon>Pseudomonadota</taxon>
        <taxon>Alphaproteobacteria</taxon>
        <taxon>Rhodobacterales</taxon>
        <taxon>Roseobacteraceae</taxon>
        <taxon>Tateyamaria</taxon>
    </lineage>
</organism>
<dbReference type="GO" id="GO:0032259">
    <property type="term" value="P:methylation"/>
    <property type="evidence" value="ECO:0007669"/>
    <property type="project" value="UniProtKB-KW"/>
</dbReference>
<protein>
    <submittedName>
        <fullName evidence="1">TylF/MycF/NovP-related O-methyltransferase</fullName>
        <ecNumber evidence="1">2.1.1.-</ecNumber>
    </submittedName>
</protein>
<comment type="caution">
    <text evidence="1">The sequence shown here is derived from an EMBL/GenBank/DDBJ whole genome shotgun (WGS) entry which is preliminary data.</text>
</comment>
<evidence type="ECO:0000313" key="1">
    <source>
        <dbReference type="EMBL" id="MFL4469150.1"/>
    </source>
</evidence>
<proteinExistence type="predicted"/>
<keyword evidence="1" id="KW-0808">Transferase</keyword>